<evidence type="ECO:0000313" key="4">
    <source>
        <dbReference type="EMBL" id="KAH8103615.1"/>
    </source>
</evidence>
<evidence type="ECO:0000259" key="3">
    <source>
        <dbReference type="Pfam" id="PF25043"/>
    </source>
</evidence>
<dbReference type="OrthoDB" id="1149618at2759"/>
<feature type="domain" description="DUF2828" evidence="2">
    <location>
        <begin position="69"/>
        <end position="529"/>
    </location>
</feature>
<accession>A0A8K0UT31</accession>
<dbReference type="Proteomes" id="UP000813824">
    <property type="component" value="Unassembled WGS sequence"/>
</dbReference>
<feature type="region of interest" description="Disordered" evidence="1">
    <location>
        <begin position="734"/>
        <end position="761"/>
    </location>
</feature>
<dbReference type="InterPro" id="IPR011205">
    <property type="entry name" value="UCP015417_vWA"/>
</dbReference>
<evidence type="ECO:0000313" key="5">
    <source>
        <dbReference type="Proteomes" id="UP000813824"/>
    </source>
</evidence>
<dbReference type="PANTHER" id="PTHR31373:SF27">
    <property type="entry name" value="TROVE DOMAIN-CONTAINING PROTEIN"/>
    <property type="match status" value="1"/>
</dbReference>
<dbReference type="InterPro" id="IPR058580">
    <property type="entry name" value="DUF2828"/>
</dbReference>
<dbReference type="Pfam" id="PF11443">
    <property type="entry name" value="DUF2828"/>
    <property type="match status" value="1"/>
</dbReference>
<gene>
    <name evidence="4" type="ORF">BXZ70DRAFT_742949</name>
</gene>
<feature type="region of interest" description="Disordered" evidence="1">
    <location>
        <begin position="211"/>
        <end position="247"/>
    </location>
</feature>
<dbReference type="PANTHER" id="PTHR31373">
    <property type="entry name" value="OS06G0652100 PROTEIN"/>
    <property type="match status" value="1"/>
</dbReference>
<name>A0A8K0UT31_9AGAR</name>
<evidence type="ECO:0008006" key="6">
    <source>
        <dbReference type="Google" id="ProtNLM"/>
    </source>
</evidence>
<dbReference type="AlphaFoldDB" id="A0A8K0UT31"/>
<proteinExistence type="predicted"/>
<keyword evidence="5" id="KW-1185">Reference proteome</keyword>
<sequence>MATTTLASALTNQKVVIPLIPELTNPNFLDILIPIPATSDVKKSVAATSPAPANPLMAALAGTAHQVLTQNGAEAYDSTLDPVLDVFYQLKKDCNETEMRGKLQKAWDQDPVNTLKVIWNARSIHDGKGEKEVFYGAWGWLYKNHPRTAIQNMHLLVEPSSKINKDGDLASHGYWKDLLNLVCLAALDQLDPVDGKRKFTFLHQFAVGEEGGDRRKRGKGRPQASRVTKHQKVSTSDKTSRPKLTSEEVAARAVQEKEAAKELRIQKHVERYETISKKLTSDRHFRALYIAVARLFADQLVKDVQTLAKLSALPAGAEAAEQRSSLAKQISLAGKWAPTPGCAHDKHSNLATAISMLVHFSQSIPDSPTGIAITSAAAEPISASDAHILRAFYQRSVLRPLRQRAHIPEPLMSSNQWKSIRYSNVASHSMKRNMPHFFLHDTEGFEAYLTSVEKGKKTMSGATLMPHELLRDAIAAHHGVSSKINTKSLKPAARAKVKEVEKSLSEAKTRTIEAQWKTMVQRIKDSGKLESSLAVCDVSGSMGYLSPNTSSDYVQPIFPSVALSILIAQVGEPPFNNGFISFSERPEFIQLDSSLTLGAMAQAMVGTAWGMNTDFEAVFLKLLLPLAKKHNVKQEDMVKRLFVFSDMQFDESRSSFGGFHLTSWKTAHDRIEKAYTKAGYKVPEIVYWNLAGGATKTTTPVTGEREGVALMSGFSQAMLKVFLGQEDEEEVEEGWDKVDKEDADETVDGSEATTKVEEDKPITPRDVMLKSLTKASFRGLVVVD</sequence>
<feature type="domain" description="DUF7788" evidence="3">
    <location>
        <begin position="531"/>
        <end position="770"/>
    </location>
</feature>
<feature type="compositionally biased region" description="Basic and acidic residues" evidence="1">
    <location>
        <begin position="238"/>
        <end position="247"/>
    </location>
</feature>
<dbReference type="Gene3D" id="3.40.50.410">
    <property type="entry name" value="von Willebrand factor, type A domain"/>
    <property type="match status" value="1"/>
</dbReference>
<dbReference type="EMBL" id="JAEVFJ010000007">
    <property type="protein sequence ID" value="KAH8103615.1"/>
    <property type="molecule type" value="Genomic_DNA"/>
</dbReference>
<evidence type="ECO:0000259" key="2">
    <source>
        <dbReference type="Pfam" id="PF11443"/>
    </source>
</evidence>
<dbReference type="InterPro" id="IPR036465">
    <property type="entry name" value="vWFA_dom_sf"/>
</dbReference>
<organism evidence="4 5">
    <name type="scientific">Cristinia sonorae</name>
    <dbReference type="NCBI Taxonomy" id="1940300"/>
    <lineage>
        <taxon>Eukaryota</taxon>
        <taxon>Fungi</taxon>
        <taxon>Dikarya</taxon>
        <taxon>Basidiomycota</taxon>
        <taxon>Agaricomycotina</taxon>
        <taxon>Agaricomycetes</taxon>
        <taxon>Agaricomycetidae</taxon>
        <taxon>Agaricales</taxon>
        <taxon>Pleurotineae</taxon>
        <taxon>Stephanosporaceae</taxon>
        <taxon>Cristinia</taxon>
    </lineage>
</organism>
<comment type="caution">
    <text evidence="4">The sequence shown here is derived from an EMBL/GenBank/DDBJ whole genome shotgun (WGS) entry which is preliminary data.</text>
</comment>
<protein>
    <recommendedName>
        <fullName evidence="6">DUF2828 domain-containing protein</fullName>
    </recommendedName>
</protein>
<reference evidence="4" key="1">
    <citation type="journal article" date="2021" name="New Phytol.">
        <title>Evolutionary innovations through gain and loss of genes in the ectomycorrhizal Boletales.</title>
        <authorList>
            <person name="Wu G."/>
            <person name="Miyauchi S."/>
            <person name="Morin E."/>
            <person name="Kuo A."/>
            <person name="Drula E."/>
            <person name="Varga T."/>
            <person name="Kohler A."/>
            <person name="Feng B."/>
            <person name="Cao Y."/>
            <person name="Lipzen A."/>
            <person name="Daum C."/>
            <person name="Hundley H."/>
            <person name="Pangilinan J."/>
            <person name="Johnson J."/>
            <person name="Barry K."/>
            <person name="LaButti K."/>
            <person name="Ng V."/>
            <person name="Ahrendt S."/>
            <person name="Min B."/>
            <person name="Choi I.G."/>
            <person name="Park H."/>
            <person name="Plett J.M."/>
            <person name="Magnuson J."/>
            <person name="Spatafora J.W."/>
            <person name="Nagy L.G."/>
            <person name="Henrissat B."/>
            <person name="Grigoriev I.V."/>
            <person name="Yang Z.L."/>
            <person name="Xu J."/>
            <person name="Martin F.M."/>
        </authorList>
    </citation>
    <scope>NUCLEOTIDE SEQUENCE</scope>
    <source>
        <strain evidence="4">KKN 215</strain>
    </source>
</reference>
<dbReference type="InterPro" id="IPR056690">
    <property type="entry name" value="DUF7788"/>
</dbReference>
<dbReference type="Pfam" id="PF25043">
    <property type="entry name" value="DUF7788"/>
    <property type="match status" value="1"/>
</dbReference>
<evidence type="ECO:0000256" key="1">
    <source>
        <dbReference type="SAM" id="MobiDB-lite"/>
    </source>
</evidence>
<dbReference type="PIRSF" id="PIRSF015417">
    <property type="entry name" value="T31B5_30_vWA"/>
    <property type="match status" value="1"/>
</dbReference>